<evidence type="ECO:0000256" key="9">
    <source>
        <dbReference type="SAM" id="Phobius"/>
    </source>
</evidence>
<dbReference type="AlphaFoldDB" id="A0A671XQ28"/>
<feature type="domain" description="G-protein coupled receptors family 1 profile" evidence="10">
    <location>
        <begin position="95"/>
        <end position="339"/>
    </location>
</feature>
<dbReference type="PROSITE" id="PS50262">
    <property type="entry name" value="G_PROTEIN_RECEP_F1_2"/>
    <property type="match status" value="1"/>
</dbReference>
<dbReference type="GO" id="GO:0007204">
    <property type="term" value="P:positive regulation of cytosolic calcium ion concentration"/>
    <property type="evidence" value="ECO:0007669"/>
    <property type="project" value="TreeGrafter"/>
</dbReference>
<dbReference type="Ensembl" id="ENSSAUT00010053562.1">
    <property type="protein sequence ID" value="ENSSAUP00010050945.1"/>
    <property type="gene ID" value="ENSSAUG00010021155.1"/>
</dbReference>
<dbReference type="InterPro" id="IPR017452">
    <property type="entry name" value="GPCR_Rhodpsn_7TM"/>
</dbReference>
<feature type="transmembrane region" description="Helical" evidence="9">
    <location>
        <begin position="319"/>
        <end position="342"/>
    </location>
</feature>
<keyword evidence="2 8" id="KW-0812">Transmembrane</keyword>
<dbReference type="PRINTS" id="PR00237">
    <property type="entry name" value="GPCRRHODOPSN"/>
</dbReference>
<accession>A0A671XQ28</accession>
<evidence type="ECO:0000256" key="6">
    <source>
        <dbReference type="ARBA" id="ARBA00023170"/>
    </source>
</evidence>
<evidence type="ECO:0000256" key="7">
    <source>
        <dbReference type="ARBA" id="ARBA00023224"/>
    </source>
</evidence>
<dbReference type="SUPFAM" id="SSF81321">
    <property type="entry name" value="Family A G protein-coupled receptor-like"/>
    <property type="match status" value="1"/>
</dbReference>
<name>A0A671XQ28_SPAAU</name>
<feature type="transmembrane region" description="Helical" evidence="9">
    <location>
        <begin position="118"/>
        <end position="138"/>
    </location>
</feature>
<dbReference type="Gene3D" id="1.20.1070.10">
    <property type="entry name" value="Rhodopsin 7-helix transmembrane proteins"/>
    <property type="match status" value="1"/>
</dbReference>
<reference evidence="11" key="2">
    <citation type="submission" date="2025-08" db="UniProtKB">
        <authorList>
            <consortium name="Ensembl"/>
        </authorList>
    </citation>
    <scope>IDENTIFICATION</scope>
</reference>
<keyword evidence="6 8" id="KW-0675">Receptor</keyword>
<sequence length="412" mass="45268">MLNISNSSAMATSSYDNESAYIDSYDNESAYIDSYDNESAYIDGYDYNYSLWNISNGTDEDYLNSGWCEAGEQESTIKTFQACVFCIIFLLGVVGNCLVIATFALYGWVRLRSMTDVFLFHLALADLLLILTLPVQAAETHLGWIFTVPLCKVTRACYAINTYSGLLLLACISVDRYLVVARAQEMLRLRSRILTGGTVAALGVWLVAVLLSLPEILFSGVSGSGAQAYCGMQNSGKVKMATNGAIIGIFCLSVLVMVTCYSLIARVLSGGQTHRRGKQWHRQRTLKLMVALVLVFVVFQLPYTVVLSRKMAGQFCSLLLQYITCTLAYTRCCLNPILYALVGVRFRNDVLRLVHDSSCPCGLLLPQSVSSISPSSPAVTVLSACSPTSNERSYFGSETVSTNKFQFPINHS</sequence>
<dbReference type="GO" id="GO:0006955">
    <property type="term" value="P:immune response"/>
    <property type="evidence" value="ECO:0007669"/>
    <property type="project" value="TreeGrafter"/>
</dbReference>
<keyword evidence="5 9" id="KW-0472">Membrane</keyword>
<feature type="transmembrane region" description="Helical" evidence="9">
    <location>
        <begin position="245"/>
        <end position="268"/>
    </location>
</feature>
<dbReference type="OrthoDB" id="8957211at2759"/>
<evidence type="ECO:0000313" key="12">
    <source>
        <dbReference type="Proteomes" id="UP000472265"/>
    </source>
</evidence>
<dbReference type="GO" id="GO:0016493">
    <property type="term" value="F:C-C chemokine receptor activity"/>
    <property type="evidence" value="ECO:0007669"/>
    <property type="project" value="TreeGrafter"/>
</dbReference>
<dbReference type="Pfam" id="PF00001">
    <property type="entry name" value="7tm_1"/>
    <property type="match status" value="1"/>
</dbReference>
<comment type="similarity">
    <text evidence="8">Belongs to the G-protein coupled receptor 1 family.</text>
</comment>
<reference evidence="11" key="3">
    <citation type="submission" date="2025-09" db="UniProtKB">
        <authorList>
            <consortium name="Ensembl"/>
        </authorList>
    </citation>
    <scope>IDENTIFICATION</scope>
</reference>
<evidence type="ECO:0000256" key="8">
    <source>
        <dbReference type="RuleBase" id="RU000688"/>
    </source>
</evidence>
<dbReference type="PANTHER" id="PTHR10489">
    <property type="entry name" value="CELL ADHESION MOLECULE"/>
    <property type="match status" value="1"/>
</dbReference>
<dbReference type="InterPro" id="IPR000276">
    <property type="entry name" value="GPCR_Rhodpsn"/>
</dbReference>
<feature type="transmembrane region" description="Helical" evidence="9">
    <location>
        <begin position="288"/>
        <end position="307"/>
    </location>
</feature>
<keyword evidence="4 8" id="KW-0297">G-protein coupled receptor</keyword>
<dbReference type="OMA" id="CYAINTY"/>
<dbReference type="GO" id="GO:0009897">
    <property type="term" value="C:external side of plasma membrane"/>
    <property type="evidence" value="ECO:0007669"/>
    <property type="project" value="TreeGrafter"/>
</dbReference>
<keyword evidence="7 8" id="KW-0807">Transducer</keyword>
<evidence type="ECO:0000256" key="3">
    <source>
        <dbReference type="ARBA" id="ARBA00022989"/>
    </source>
</evidence>
<dbReference type="InterPro" id="IPR050119">
    <property type="entry name" value="CCR1-9-like"/>
</dbReference>
<dbReference type="GO" id="GO:0019957">
    <property type="term" value="F:C-C chemokine binding"/>
    <property type="evidence" value="ECO:0007669"/>
    <property type="project" value="TreeGrafter"/>
</dbReference>
<dbReference type="Proteomes" id="UP000472265">
    <property type="component" value="Chromosome 20"/>
</dbReference>
<evidence type="ECO:0000259" key="10">
    <source>
        <dbReference type="PROSITE" id="PS50262"/>
    </source>
</evidence>
<keyword evidence="12" id="KW-1185">Reference proteome</keyword>
<gene>
    <name evidence="11" type="primary">CCR10</name>
    <name evidence="11" type="synonym">ccr10</name>
</gene>
<evidence type="ECO:0000313" key="11">
    <source>
        <dbReference type="Ensembl" id="ENSSAUP00010050945.1"/>
    </source>
</evidence>
<dbReference type="GO" id="GO:0060326">
    <property type="term" value="P:cell chemotaxis"/>
    <property type="evidence" value="ECO:0007669"/>
    <property type="project" value="TreeGrafter"/>
</dbReference>
<reference evidence="11" key="1">
    <citation type="submission" date="2021-04" db="EMBL/GenBank/DDBJ databases">
        <authorList>
            <consortium name="Wellcome Sanger Institute Data Sharing"/>
        </authorList>
    </citation>
    <scope>NUCLEOTIDE SEQUENCE [LARGE SCALE GENOMIC DNA]</scope>
</reference>
<evidence type="ECO:0000256" key="4">
    <source>
        <dbReference type="ARBA" id="ARBA00023040"/>
    </source>
</evidence>
<feature type="transmembrane region" description="Helical" evidence="9">
    <location>
        <begin position="193"/>
        <end position="213"/>
    </location>
</feature>
<evidence type="ECO:0000256" key="5">
    <source>
        <dbReference type="ARBA" id="ARBA00023136"/>
    </source>
</evidence>
<organism evidence="11 12">
    <name type="scientific">Sparus aurata</name>
    <name type="common">Gilthead sea bream</name>
    <dbReference type="NCBI Taxonomy" id="8175"/>
    <lineage>
        <taxon>Eukaryota</taxon>
        <taxon>Metazoa</taxon>
        <taxon>Chordata</taxon>
        <taxon>Craniata</taxon>
        <taxon>Vertebrata</taxon>
        <taxon>Euteleostomi</taxon>
        <taxon>Actinopterygii</taxon>
        <taxon>Neopterygii</taxon>
        <taxon>Teleostei</taxon>
        <taxon>Neoteleostei</taxon>
        <taxon>Acanthomorphata</taxon>
        <taxon>Eupercaria</taxon>
        <taxon>Spariformes</taxon>
        <taxon>Sparidae</taxon>
        <taxon>Sparus</taxon>
    </lineage>
</organism>
<dbReference type="GO" id="GO:0019722">
    <property type="term" value="P:calcium-mediated signaling"/>
    <property type="evidence" value="ECO:0007669"/>
    <property type="project" value="TreeGrafter"/>
</dbReference>
<dbReference type="FunCoup" id="A0A671XQ28">
    <property type="interactions" value="25"/>
</dbReference>
<dbReference type="GeneTree" id="ENSGT01030000234667"/>
<evidence type="ECO:0000256" key="2">
    <source>
        <dbReference type="ARBA" id="ARBA00022692"/>
    </source>
</evidence>
<comment type="subcellular location">
    <subcellularLocation>
        <location evidence="1">Membrane</location>
    </subcellularLocation>
</comment>
<proteinExistence type="inferred from homology"/>
<feature type="transmembrane region" description="Helical" evidence="9">
    <location>
        <begin position="79"/>
        <end position="106"/>
    </location>
</feature>
<dbReference type="InParanoid" id="A0A671XQ28"/>
<dbReference type="PANTHER" id="PTHR10489:SF735">
    <property type="entry name" value="C-C CHEMOKINE RECEPTOR TYPE 10"/>
    <property type="match status" value="1"/>
</dbReference>
<evidence type="ECO:0000256" key="1">
    <source>
        <dbReference type="ARBA" id="ARBA00004370"/>
    </source>
</evidence>
<protein>
    <submittedName>
        <fullName evidence="11">Chemokine (C-C motif) receptor 10</fullName>
    </submittedName>
</protein>
<dbReference type="PROSITE" id="PS00237">
    <property type="entry name" value="G_PROTEIN_RECEP_F1_1"/>
    <property type="match status" value="1"/>
</dbReference>
<keyword evidence="3 9" id="KW-1133">Transmembrane helix</keyword>
<feature type="transmembrane region" description="Helical" evidence="9">
    <location>
        <begin position="158"/>
        <end position="181"/>
    </location>
</feature>